<accession>A0ABW7J2J9</accession>
<gene>
    <name evidence="1" type="ORF">ACGRHZ_04230</name>
    <name evidence="2" type="ORF">ACGRHZ_16475</name>
</gene>
<protein>
    <submittedName>
        <fullName evidence="1">Uncharacterized protein</fullName>
    </submittedName>
</protein>
<evidence type="ECO:0000313" key="1">
    <source>
        <dbReference type="EMBL" id="MFH0270535.1"/>
    </source>
</evidence>
<organism evidence="1 3">
    <name type="scientific">Vibrio jasicida</name>
    <dbReference type="NCBI Taxonomy" id="766224"/>
    <lineage>
        <taxon>Bacteria</taxon>
        <taxon>Pseudomonadati</taxon>
        <taxon>Pseudomonadota</taxon>
        <taxon>Gammaproteobacteria</taxon>
        <taxon>Vibrionales</taxon>
        <taxon>Vibrionaceae</taxon>
        <taxon>Vibrio</taxon>
    </lineage>
</organism>
<comment type="caution">
    <text evidence="1">The sequence shown here is derived from an EMBL/GenBank/DDBJ whole genome shotgun (WGS) entry which is preliminary data.</text>
</comment>
<reference evidence="1 3" key="1">
    <citation type="submission" date="2024-10" db="EMBL/GenBank/DDBJ databases">
        <authorList>
            <person name="Yibar A."/>
            <person name="Saticioglu I.B."/>
            <person name="Duman M."/>
            <person name="Ajmi N."/>
            <person name="Gurler F."/>
            <person name="Ay H."/>
            <person name="Onuk E."/>
            <person name="Guler S."/>
            <person name="Romalde J.L."/>
        </authorList>
    </citation>
    <scope>NUCLEOTIDE SEQUENCE [LARGE SCALE GENOMIC DNA]</scope>
    <source>
        <strain evidence="1 3">1-TCBS-A</strain>
    </source>
</reference>
<evidence type="ECO:0000313" key="3">
    <source>
        <dbReference type="Proteomes" id="UP001607221"/>
    </source>
</evidence>
<name>A0ABW7J2J9_9VIBR</name>
<sequence length="201" mass="24051">MNEVCFDYDILEHERKYNDISYLILIRKGILDQVQQITNRKISYCQEIIDNQKSVDFSVFQKKMASFGGQISGQSRKFKQELIEYIANSLFDQNHEELNCLSVRELRLFFKLTFGNAPSQTFFIRHNGRKASKEFYNLSDFKKYILSKKLKRNRNDSILKLFIWYEKEYKTLQNDIKKIKSEGDQKMKLAKKLVKKDIEKE</sequence>
<dbReference type="RefSeq" id="WP_394631681.1">
    <property type="nucleotide sequence ID" value="NZ_JBIHSE010000001.1"/>
</dbReference>
<proteinExistence type="predicted"/>
<dbReference type="EMBL" id="JBIHSE010000002">
    <property type="protein sequence ID" value="MFH0272869.1"/>
    <property type="molecule type" value="Genomic_DNA"/>
</dbReference>
<keyword evidence="3" id="KW-1185">Reference proteome</keyword>
<dbReference type="Proteomes" id="UP001607221">
    <property type="component" value="Unassembled WGS sequence"/>
</dbReference>
<dbReference type="EMBL" id="JBIHSE010000001">
    <property type="protein sequence ID" value="MFH0270535.1"/>
    <property type="molecule type" value="Genomic_DNA"/>
</dbReference>
<evidence type="ECO:0000313" key="2">
    <source>
        <dbReference type="EMBL" id="MFH0272869.1"/>
    </source>
</evidence>